<dbReference type="HOGENOM" id="CLU_2035666_0_0_10"/>
<keyword evidence="5" id="KW-1185">Reference proteome</keyword>
<gene>
    <name evidence="4" type="ordered locus">Ornrh_0702</name>
</gene>
<dbReference type="RefSeq" id="WP_014790509.1">
    <property type="nucleotide sequence ID" value="NC_018016.1"/>
</dbReference>
<accession>I3ZYW6</accession>
<name>I3ZYW6_ORNRL</name>
<evidence type="ECO:0000256" key="2">
    <source>
        <dbReference type="SAM" id="SignalP"/>
    </source>
</evidence>
<reference evidence="4 5" key="1">
    <citation type="submission" date="2012-06" db="EMBL/GenBank/DDBJ databases">
        <title>The complete genome of Ornithobacterium rhinotracheale DSM 15997.</title>
        <authorList>
            <consortium name="US DOE Joint Genome Institute (JGI-PGF)"/>
            <person name="Lucas S."/>
            <person name="Copeland A."/>
            <person name="Lapidus A."/>
            <person name="Goodwin L."/>
            <person name="Pitluck S."/>
            <person name="Peters L."/>
            <person name="Mikhailova N."/>
            <person name="Teshima H."/>
            <person name="Kyrpides N."/>
            <person name="Mavromatis K."/>
            <person name="Pagani I."/>
            <person name="Ivanova N."/>
            <person name="Ovchinnikova G."/>
            <person name="Zeytun A."/>
            <person name="Detter J.C."/>
            <person name="Han C."/>
            <person name="Land M."/>
            <person name="Hauser L."/>
            <person name="Markowitz V."/>
            <person name="Cheng J.-F."/>
            <person name="Hugenholtz P."/>
            <person name="Woyke T."/>
            <person name="Wu D."/>
            <person name="Lang E."/>
            <person name="Kopitz M."/>
            <person name="Brambilla E."/>
            <person name="Klenk H.-P."/>
            <person name="Eisen J.A."/>
        </authorList>
    </citation>
    <scope>NUCLEOTIDE SEQUENCE [LARGE SCALE GENOMIC DNA]</scope>
    <source>
        <strain evidence="5">ATCC 51463 / DSM 15997 / CCUG 23171 / LMG 9086</strain>
    </source>
</reference>
<dbReference type="Pfam" id="PF18962">
    <property type="entry name" value="Por_Secre_tail"/>
    <property type="match status" value="1"/>
</dbReference>
<dbReference type="NCBIfam" id="TIGR04183">
    <property type="entry name" value="Por_Secre_tail"/>
    <property type="match status" value="1"/>
</dbReference>
<evidence type="ECO:0000256" key="1">
    <source>
        <dbReference type="ARBA" id="ARBA00022729"/>
    </source>
</evidence>
<sequence>MKKYLLVLLLAIAYMHAESFGDFQRSEAVGCQSFENKIDQDRVKLSPNPAVDSFKVYVEDGEEIKGITIYSILGSVVFNKEVSSKSKKSIEINISNLKKGKYLVKVFFADNSSEVKPLIKQ</sequence>
<dbReference type="KEGG" id="orh:Ornrh_0702"/>
<proteinExistence type="predicted"/>
<dbReference type="STRING" id="867902.Ornrh_0702"/>
<feature type="domain" description="Secretion system C-terminal sorting" evidence="3">
    <location>
        <begin position="47"/>
        <end position="112"/>
    </location>
</feature>
<dbReference type="GeneID" id="71569005"/>
<dbReference type="EMBL" id="CP003283">
    <property type="protein sequence ID" value="AFL96900.1"/>
    <property type="molecule type" value="Genomic_DNA"/>
</dbReference>
<protein>
    <recommendedName>
        <fullName evidence="3">Secretion system C-terminal sorting domain-containing protein</fullName>
    </recommendedName>
</protein>
<feature type="chain" id="PRO_5003685327" description="Secretion system C-terminal sorting domain-containing protein" evidence="2">
    <location>
        <begin position="18"/>
        <end position="121"/>
    </location>
</feature>
<evidence type="ECO:0000313" key="4">
    <source>
        <dbReference type="EMBL" id="AFL96900.1"/>
    </source>
</evidence>
<dbReference type="eggNOG" id="ENOG5033G3T">
    <property type="taxonomic scope" value="Bacteria"/>
</dbReference>
<dbReference type="InterPro" id="IPR026444">
    <property type="entry name" value="Secre_tail"/>
</dbReference>
<dbReference type="GeneID" id="97257422"/>
<feature type="signal peptide" evidence="2">
    <location>
        <begin position="1"/>
        <end position="17"/>
    </location>
</feature>
<dbReference type="Proteomes" id="UP000006051">
    <property type="component" value="Chromosome"/>
</dbReference>
<dbReference type="AlphaFoldDB" id="I3ZYW6"/>
<keyword evidence="1 2" id="KW-0732">Signal</keyword>
<evidence type="ECO:0000313" key="5">
    <source>
        <dbReference type="Proteomes" id="UP000006051"/>
    </source>
</evidence>
<evidence type="ECO:0000259" key="3">
    <source>
        <dbReference type="Pfam" id="PF18962"/>
    </source>
</evidence>
<organism evidence="4 5">
    <name type="scientific">Ornithobacterium rhinotracheale (strain ATCC 51463 / DSM 15997 / CCUG 23171 / CIP 104009 / LMG 9086)</name>
    <dbReference type="NCBI Taxonomy" id="867902"/>
    <lineage>
        <taxon>Bacteria</taxon>
        <taxon>Pseudomonadati</taxon>
        <taxon>Bacteroidota</taxon>
        <taxon>Flavobacteriia</taxon>
        <taxon>Flavobacteriales</taxon>
        <taxon>Weeksellaceae</taxon>
        <taxon>Ornithobacterium</taxon>
    </lineage>
</organism>